<name>A0ABV7J6E6_9RHOB</name>
<dbReference type="Proteomes" id="UP001595547">
    <property type="component" value="Unassembled WGS sequence"/>
</dbReference>
<accession>A0ABV7J6E6</accession>
<feature type="domain" description="RNase NYN" evidence="1">
    <location>
        <begin position="53"/>
        <end position="161"/>
    </location>
</feature>
<reference evidence="3" key="1">
    <citation type="journal article" date="2019" name="Int. J. Syst. Evol. Microbiol.">
        <title>The Global Catalogue of Microorganisms (GCM) 10K type strain sequencing project: providing services to taxonomists for standard genome sequencing and annotation.</title>
        <authorList>
            <consortium name="The Broad Institute Genomics Platform"/>
            <consortium name="The Broad Institute Genome Sequencing Center for Infectious Disease"/>
            <person name="Wu L."/>
            <person name="Ma J."/>
        </authorList>
    </citation>
    <scope>NUCLEOTIDE SEQUENCE [LARGE SCALE GENOMIC DNA]</scope>
    <source>
        <strain evidence="3">KCTC 52039</strain>
    </source>
</reference>
<evidence type="ECO:0000313" key="2">
    <source>
        <dbReference type="EMBL" id="MFC3182937.1"/>
    </source>
</evidence>
<dbReference type="Gene3D" id="3.40.50.11980">
    <property type="match status" value="1"/>
</dbReference>
<proteinExistence type="predicted"/>
<sequence>MLLAAIWLFVRATRGQSAEHQARAERAIHGQIATHSGPPRRGLFTRKPPPPKYVVVDGSNVMHWKDNLPQIEVVRAVVDKLTAAGFAPGVVFDANAGYKLMGKYRHDYALGKMLGLPRDRVMVVDKGTPADPVILASARALGARIVSNDRFRDWKETHPEVALPGHVIAGGVCDGQVWLDMA</sequence>
<keyword evidence="3" id="KW-1185">Reference proteome</keyword>
<evidence type="ECO:0000259" key="1">
    <source>
        <dbReference type="Pfam" id="PF11977"/>
    </source>
</evidence>
<protein>
    <recommendedName>
        <fullName evidence="1">RNase NYN domain-containing protein</fullName>
    </recommendedName>
</protein>
<comment type="caution">
    <text evidence="2">The sequence shown here is derived from an EMBL/GenBank/DDBJ whole genome shotgun (WGS) entry which is preliminary data.</text>
</comment>
<organism evidence="2 3">
    <name type="scientific">Cypionkella sinensis</name>
    <dbReference type="NCBI Taxonomy" id="1756043"/>
    <lineage>
        <taxon>Bacteria</taxon>
        <taxon>Pseudomonadati</taxon>
        <taxon>Pseudomonadota</taxon>
        <taxon>Alphaproteobacteria</taxon>
        <taxon>Rhodobacterales</taxon>
        <taxon>Paracoccaceae</taxon>
        <taxon>Cypionkella</taxon>
    </lineage>
</organism>
<dbReference type="EMBL" id="JBHRTO010000002">
    <property type="protein sequence ID" value="MFC3182937.1"/>
    <property type="molecule type" value="Genomic_DNA"/>
</dbReference>
<gene>
    <name evidence="2" type="ORF">ACFOGH_18200</name>
</gene>
<dbReference type="Pfam" id="PF11977">
    <property type="entry name" value="RNase_Zc3h12a"/>
    <property type="match status" value="1"/>
</dbReference>
<dbReference type="RefSeq" id="WP_380074592.1">
    <property type="nucleotide sequence ID" value="NZ_JBHRTO010000002.1"/>
</dbReference>
<dbReference type="InterPro" id="IPR021869">
    <property type="entry name" value="RNase_Zc3h12_NYN"/>
</dbReference>
<evidence type="ECO:0000313" key="3">
    <source>
        <dbReference type="Proteomes" id="UP001595547"/>
    </source>
</evidence>